<dbReference type="AlphaFoldDB" id="A0A3N2GSP3"/>
<comment type="caution">
    <text evidence="1">The sequence shown here is derived from an EMBL/GenBank/DDBJ whole genome shotgun (WGS) entry which is preliminary data.</text>
</comment>
<dbReference type="Proteomes" id="UP000274843">
    <property type="component" value="Unassembled WGS sequence"/>
</dbReference>
<evidence type="ECO:0000313" key="1">
    <source>
        <dbReference type="EMBL" id="ROS39617.1"/>
    </source>
</evidence>
<gene>
    <name evidence="1" type="ORF">EDD35_1926</name>
</gene>
<proteinExistence type="predicted"/>
<dbReference type="EMBL" id="RKHY01000001">
    <property type="protein sequence ID" value="ROS39617.1"/>
    <property type="molecule type" value="Genomic_DNA"/>
</dbReference>
<evidence type="ECO:0000313" key="2">
    <source>
        <dbReference type="Proteomes" id="UP000274843"/>
    </source>
</evidence>
<name>A0A3N2GSP3_9PSEU</name>
<protein>
    <submittedName>
        <fullName evidence="1">Uncharacterized protein</fullName>
    </submittedName>
</protein>
<dbReference type="RefSeq" id="WP_027931910.1">
    <property type="nucleotide sequence ID" value="NZ_CBDRBU010000007.1"/>
</dbReference>
<organism evidence="1 2">
    <name type="scientific">Amycolatopsis thermoflava</name>
    <dbReference type="NCBI Taxonomy" id="84480"/>
    <lineage>
        <taxon>Bacteria</taxon>
        <taxon>Bacillati</taxon>
        <taxon>Actinomycetota</taxon>
        <taxon>Actinomycetes</taxon>
        <taxon>Pseudonocardiales</taxon>
        <taxon>Pseudonocardiaceae</taxon>
        <taxon>Amycolatopsis</taxon>
        <taxon>Amycolatopsis methanolica group</taxon>
    </lineage>
</organism>
<dbReference type="GeneID" id="301843347"/>
<accession>A0A3N2GSP3</accession>
<keyword evidence="2" id="KW-1185">Reference proteome</keyword>
<reference evidence="1 2" key="1">
    <citation type="submission" date="2018-11" db="EMBL/GenBank/DDBJ databases">
        <title>Sequencing the genomes of 1000 actinobacteria strains.</title>
        <authorList>
            <person name="Klenk H.-P."/>
        </authorList>
    </citation>
    <scope>NUCLEOTIDE SEQUENCE [LARGE SCALE GENOMIC DNA]</scope>
    <source>
        <strain evidence="1 2">DSM 44348</strain>
    </source>
</reference>
<sequence length="66" mass="7175">MDDLTMVRGLLDAAGITASEAELAAYVPAYAGQRASLDALYDVPEARYTDPALRFRAGARVEDWAR</sequence>